<proteinExistence type="predicted"/>
<evidence type="ECO:0000256" key="1">
    <source>
        <dbReference type="ARBA" id="ARBA00022723"/>
    </source>
</evidence>
<name>A0AAN7V854_9COLE</name>
<feature type="domain" description="C2H2-type" evidence="6">
    <location>
        <begin position="92"/>
        <end position="119"/>
    </location>
</feature>
<dbReference type="PANTHER" id="PTHR24379:SF121">
    <property type="entry name" value="C2H2-TYPE DOMAIN-CONTAINING PROTEIN"/>
    <property type="match status" value="1"/>
</dbReference>
<dbReference type="InterPro" id="IPR036236">
    <property type="entry name" value="Znf_C2H2_sf"/>
</dbReference>
<dbReference type="EMBL" id="JAVRBK010000006">
    <property type="protein sequence ID" value="KAK5641983.1"/>
    <property type="molecule type" value="Genomic_DNA"/>
</dbReference>
<dbReference type="SUPFAM" id="SSF57667">
    <property type="entry name" value="beta-beta-alpha zinc fingers"/>
    <property type="match status" value="2"/>
</dbReference>
<sequence>MKKFKCKQCIKRYRSKAALNRHLRYDCGKEPMFCCLYCSYRAYQKIHLQRHYKSLSWYNCDTQILSSPLHSEVSWNSNNIINDIFLDLQLIFPCKQCGRHYHSKSNLGRHITYECGGKKQFQCTCCMYKCKRRDTLKRHYLSVHREKYLNYLYNT</sequence>
<organism evidence="7 8">
    <name type="scientific">Pyrocoelia pectoralis</name>
    <dbReference type="NCBI Taxonomy" id="417401"/>
    <lineage>
        <taxon>Eukaryota</taxon>
        <taxon>Metazoa</taxon>
        <taxon>Ecdysozoa</taxon>
        <taxon>Arthropoda</taxon>
        <taxon>Hexapoda</taxon>
        <taxon>Insecta</taxon>
        <taxon>Pterygota</taxon>
        <taxon>Neoptera</taxon>
        <taxon>Endopterygota</taxon>
        <taxon>Coleoptera</taxon>
        <taxon>Polyphaga</taxon>
        <taxon>Elateriformia</taxon>
        <taxon>Elateroidea</taxon>
        <taxon>Lampyridae</taxon>
        <taxon>Lampyrinae</taxon>
        <taxon>Pyrocoelia</taxon>
    </lineage>
</organism>
<dbReference type="PROSITE" id="PS00028">
    <property type="entry name" value="ZINC_FINGER_C2H2_1"/>
    <property type="match status" value="1"/>
</dbReference>
<keyword evidence="8" id="KW-1185">Reference proteome</keyword>
<dbReference type="Gene3D" id="3.30.160.60">
    <property type="entry name" value="Classic Zinc Finger"/>
    <property type="match status" value="2"/>
</dbReference>
<dbReference type="PROSITE" id="PS50157">
    <property type="entry name" value="ZINC_FINGER_C2H2_2"/>
    <property type="match status" value="2"/>
</dbReference>
<dbReference type="InterPro" id="IPR013087">
    <property type="entry name" value="Znf_C2H2_type"/>
</dbReference>
<evidence type="ECO:0000256" key="3">
    <source>
        <dbReference type="ARBA" id="ARBA00022771"/>
    </source>
</evidence>
<evidence type="ECO:0000313" key="7">
    <source>
        <dbReference type="EMBL" id="KAK5641983.1"/>
    </source>
</evidence>
<dbReference type="SMART" id="SM00355">
    <property type="entry name" value="ZnF_C2H2"/>
    <property type="match status" value="4"/>
</dbReference>
<dbReference type="AlphaFoldDB" id="A0AAN7V854"/>
<dbReference type="Proteomes" id="UP001329430">
    <property type="component" value="Chromosome 6"/>
</dbReference>
<gene>
    <name evidence="7" type="ORF">RI129_008150</name>
</gene>
<keyword evidence="4" id="KW-0862">Zinc</keyword>
<dbReference type="PANTHER" id="PTHR24379">
    <property type="entry name" value="KRAB AND ZINC FINGER DOMAIN-CONTAINING"/>
    <property type="match status" value="1"/>
</dbReference>
<comment type="caution">
    <text evidence="7">The sequence shown here is derived from an EMBL/GenBank/DDBJ whole genome shotgun (WGS) entry which is preliminary data.</text>
</comment>
<evidence type="ECO:0000256" key="2">
    <source>
        <dbReference type="ARBA" id="ARBA00022737"/>
    </source>
</evidence>
<reference evidence="7 8" key="1">
    <citation type="journal article" date="2024" name="Insects">
        <title>An Improved Chromosome-Level Genome Assembly of the Firefly Pyrocoelia pectoralis.</title>
        <authorList>
            <person name="Fu X."/>
            <person name="Meyer-Rochow V.B."/>
            <person name="Ballantyne L."/>
            <person name="Zhu X."/>
        </authorList>
    </citation>
    <scope>NUCLEOTIDE SEQUENCE [LARGE SCALE GENOMIC DNA]</scope>
    <source>
        <strain evidence="7">XCY_ONT2</strain>
    </source>
</reference>
<evidence type="ECO:0000313" key="8">
    <source>
        <dbReference type="Proteomes" id="UP001329430"/>
    </source>
</evidence>
<evidence type="ECO:0000259" key="6">
    <source>
        <dbReference type="PROSITE" id="PS50157"/>
    </source>
</evidence>
<keyword evidence="3 5" id="KW-0863">Zinc-finger</keyword>
<dbReference type="GO" id="GO:0008270">
    <property type="term" value="F:zinc ion binding"/>
    <property type="evidence" value="ECO:0007669"/>
    <property type="project" value="UniProtKB-KW"/>
</dbReference>
<keyword evidence="1" id="KW-0479">Metal-binding</keyword>
<evidence type="ECO:0000256" key="5">
    <source>
        <dbReference type="PROSITE-ProRule" id="PRU00042"/>
    </source>
</evidence>
<accession>A0AAN7V854</accession>
<keyword evidence="2" id="KW-0677">Repeat</keyword>
<protein>
    <recommendedName>
        <fullName evidence="6">C2H2-type domain-containing protein</fullName>
    </recommendedName>
</protein>
<feature type="domain" description="C2H2-type" evidence="6">
    <location>
        <begin position="4"/>
        <end position="31"/>
    </location>
</feature>
<evidence type="ECO:0000256" key="4">
    <source>
        <dbReference type="ARBA" id="ARBA00022833"/>
    </source>
</evidence>